<name>A0ABQ4XFH3_9ASTR</name>
<reference evidence="2" key="1">
    <citation type="journal article" date="2022" name="Int. J. Mol. Sci.">
        <title>Draft Genome of Tanacetum Coccineum: Genomic Comparison of Closely Related Tanacetum-Family Plants.</title>
        <authorList>
            <person name="Yamashiro T."/>
            <person name="Shiraishi A."/>
            <person name="Nakayama K."/>
            <person name="Satake H."/>
        </authorList>
    </citation>
    <scope>NUCLEOTIDE SEQUENCE</scope>
</reference>
<gene>
    <name evidence="2" type="ORF">Tco_0678381</name>
</gene>
<evidence type="ECO:0000313" key="2">
    <source>
        <dbReference type="EMBL" id="GJS63817.1"/>
    </source>
</evidence>
<proteinExistence type="predicted"/>
<evidence type="ECO:0000256" key="1">
    <source>
        <dbReference type="SAM" id="MobiDB-lite"/>
    </source>
</evidence>
<feature type="region of interest" description="Disordered" evidence="1">
    <location>
        <begin position="1"/>
        <end position="29"/>
    </location>
</feature>
<sequence>MEMTMISKDGEISKFPGDEFAPHRLPQQEGNMNGLLIEEEDEPVEYKASDKDVDSDLESTFAQPGNQNGYNAVQDIGNQVVQNAVQNPAWAKGNGNGNNGDLEENEEVNTSCILMANLQQASSSGTQADKALVYDSDGSVEVHQSKNYYNNEIFNMFAQEEQYIKLLEPITEPHLVHQNNNNVILGDPNVEHSGGIVDQNPTTIEETRAYFESLYNNLIIKVEKVNMVNHKMKEKNDDLTTKLARYKGQENVLKSIKKNMINLKGVIKNKHDPPAVYDSEETLQLAQESHLKMKQLNKEIKPANYAKINQLSEVFVSQKANSREELYFSNTSNTASVSNSVSKPISIPDDEFSDNASSPSVARNFLNEVKGTIVTLQRVVKQKMIIDINNWSSPVHQEFQKIIKDEIAPIVNQVDDRVQNFEIQFLKEASKFVRD</sequence>
<reference evidence="2" key="2">
    <citation type="submission" date="2022-01" db="EMBL/GenBank/DDBJ databases">
        <authorList>
            <person name="Yamashiro T."/>
            <person name="Shiraishi A."/>
            <person name="Satake H."/>
            <person name="Nakayama K."/>
        </authorList>
    </citation>
    <scope>NUCLEOTIDE SEQUENCE</scope>
</reference>
<feature type="compositionally biased region" description="Basic and acidic residues" evidence="1">
    <location>
        <begin position="8"/>
        <end position="22"/>
    </location>
</feature>
<comment type="caution">
    <text evidence="2">The sequence shown here is derived from an EMBL/GenBank/DDBJ whole genome shotgun (WGS) entry which is preliminary data.</text>
</comment>
<evidence type="ECO:0000313" key="3">
    <source>
        <dbReference type="Proteomes" id="UP001151760"/>
    </source>
</evidence>
<dbReference type="EMBL" id="BQNB010009459">
    <property type="protein sequence ID" value="GJS63817.1"/>
    <property type="molecule type" value="Genomic_DNA"/>
</dbReference>
<keyword evidence="3" id="KW-1185">Reference proteome</keyword>
<dbReference type="Proteomes" id="UP001151760">
    <property type="component" value="Unassembled WGS sequence"/>
</dbReference>
<accession>A0ABQ4XFH3</accession>
<protein>
    <submittedName>
        <fullName evidence="2">Uncharacterized protein</fullName>
    </submittedName>
</protein>
<organism evidence="2 3">
    <name type="scientific">Tanacetum coccineum</name>
    <dbReference type="NCBI Taxonomy" id="301880"/>
    <lineage>
        <taxon>Eukaryota</taxon>
        <taxon>Viridiplantae</taxon>
        <taxon>Streptophyta</taxon>
        <taxon>Embryophyta</taxon>
        <taxon>Tracheophyta</taxon>
        <taxon>Spermatophyta</taxon>
        <taxon>Magnoliopsida</taxon>
        <taxon>eudicotyledons</taxon>
        <taxon>Gunneridae</taxon>
        <taxon>Pentapetalae</taxon>
        <taxon>asterids</taxon>
        <taxon>campanulids</taxon>
        <taxon>Asterales</taxon>
        <taxon>Asteraceae</taxon>
        <taxon>Asteroideae</taxon>
        <taxon>Anthemideae</taxon>
        <taxon>Anthemidinae</taxon>
        <taxon>Tanacetum</taxon>
    </lineage>
</organism>